<dbReference type="Proteomes" id="UP001222932">
    <property type="component" value="Unassembled WGS sequence"/>
</dbReference>
<comment type="caution">
    <text evidence="1">The sequence shown here is derived from an EMBL/GenBank/DDBJ whole genome shotgun (WGS) entry which is preliminary data.</text>
</comment>
<sequence>MASTDPWHPVTVLHKMTHQHRARVHIEDLLDAGDLARGLAFVRLIDIDKGRCSVATLTNLTADNVLTPARRRAEVDRVLFELGVEIDAMDALVLQVEELALAINELL</sequence>
<proteinExistence type="predicted"/>
<reference evidence="1" key="1">
    <citation type="journal article" date="2023" name="BMC Genomics">
        <title>Chromosome-level genome assemblies of Cutaneotrichosporon spp. (Trichosporonales, Basidiomycota) reveal imbalanced evolution between nucleotide sequences and chromosome synteny.</title>
        <authorList>
            <person name="Kobayashi Y."/>
            <person name="Kayamori A."/>
            <person name="Aoki K."/>
            <person name="Shiwa Y."/>
            <person name="Matsutani M."/>
            <person name="Fujita N."/>
            <person name="Sugita T."/>
            <person name="Iwasaki W."/>
            <person name="Tanaka N."/>
            <person name="Takashima M."/>
        </authorList>
    </citation>
    <scope>NUCLEOTIDE SEQUENCE</scope>
    <source>
        <strain evidence="1">HIS016</strain>
    </source>
</reference>
<evidence type="ECO:0000313" key="2">
    <source>
        <dbReference type="Proteomes" id="UP001222932"/>
    </source>
</evidence>
<protein>
    <submittedName>
        <fullName evidence="1">Uncharacterized protein</fullName>
    </submittedName>
</protein>
<gene>
    <name evidence="1" type="ORF">CspeluHIS016_0308890</name>
</gene>
<name>A0AAD3TV43_9TREE</name>
<reference evidence="1" key="2">
    <citation type="submission" date="2023-06" db="EMBL/GenBank/DDBJ databases">
        <authorList>
            <person name="Kobayashi Y."/>
            <person name="Kayamori A."/>
            <person name="Aoki K."/>
            <person name="Shiwa Y."/>
            <person name="Fujita N."/>
            <person name="Sugita T."/>
            <person name="Iwasaki W."/>
            <person name="Tanaka N."/>
            <person name="Takashima M."/>
        </authorList>
    </citation>
    <scope>NUCLEOTIDE SEQUENCE</scope>
    <source>
        <strain evidence="1">HIS016</strain>
    </source>
</reference>
<dbReference type="EMBL" id="BTCM01000003">
    <property type="protein sequence ID" value="GMK57049.1"/>
    <property type="molecule type" value="Genomic_DNA"/>
</dbReference>
<evidence type="ECO:0000313" key="1">
    <source>
        <dbReference type="EMBL" id="GMK57049.1"/>
    </source>
</evidence>
<keyword evidence="2" id="KW-1185">Reference proteome</keyword>
<organism evidence="1 2">
    <name type="scientific">Cutaneotrichosporon spelunceum</name>
    <dbReference type="NCBI Taxonomy" id="1672016"/>
    <lineage>
        <taxon>Eukaryota</taxon>
        <taxon>Fungi</taxon>
        <taxon>Dikarya</taxon>
        <taxon>Basidiomycota</taxon>
        <taxon>Agaricomycotina</taxon>
        <taxon>Tremellomycetes</taxon>
        <taxon>Trichosporonales</taxon>
        <taxon>Trichosporonaceae</taxon>
        <taxon>Cutaneotrichosporon</taxon>
    </lineage>
</organism>
<accession>A0AAD3TV43</accession>
<dbReference type="AlphaFoldDB" id="A0AAD3TV43"/>